<evidence type="ECO:0000256" key="2">
    <source>
        <dbReference type="ARBA" id="ARBA00023043"/>
    </source>
</evidence>
<dbReference type="Pfam" id="PF12796">
    <property type="entry name" value="Ank_2"/>
    <property type="match status" value="1"/>
</dbReference>
<proteinExistence type="predicted"/>
<keyword evidence="2 3" id="KW-0040">ANK repeat</keyword>
<sequence>MEDGFRPLADNANTMSRRSFKPITQVREEEVYDIGDYNADPEDIPYARQWSPRPRQEYNPPPSHVNRAYSPSAYEEDDPSVQDIDRAYTPNPTTRIQRRSVGQSSRRNVDLNPMQTPSIRLVSSTSDNDYILPAQDVTSESAPNFRRWSQRQGVERAPIQGDVDASHTSTPSIRQFSPRPDSHYGSPVQDITPGYALNPRRLSHRRGDEHNSPPHDIHASPVNTPDTRQWTPTPDDEYVSSTQNTNTFFPPSTRQEPPSFETNRRRDSFRNPEDDKKAQAILSRNKEEKIEKRSSISRMMMSKSKKTKFNQREIYRALLAVVNGEEQAGPGVVEVLLEQFQAEHGNVNFVPHEKKHIGTILKKRHEERSGLIEIAARAGNVEVVQLLSKNSDPTGLNNALEIAFRNRNVMSNRNTSREDQMIRILVSKGADGSQTIGAAAAAGDETLLSMLLDGNPPVPALSEALPEAVAFRDTETRRRLNRMLLDKGADVNYGEGEAIFRATKLFDMHVLDTLLERRPQPLSLNRAFASALAQPESNRRFEACQKLIHAGAAGDEVSKGLAIAITTENQNIAFLKLILQSASVDFEEGHALCLTVANNYQTHLKLMLEKRPNERTFDRAFEAALRLRNPRDQLKYCNILVGAGPTRDSCSKALLIAVTIQKDELCRIFLEKGASVDFKGGASITTAARSENAGILELLVGGEFQQPTNASLVPAFEVVLSLPSPFPKKKKLIQLILDAGLQGPALDAALVTVSKKGQEGLSMVKLFLDYGASVSAHGGEALDISARSGNLELLQMLLQGRHQPSPQIFSRIFQSALKLDAKTRHLAIEMILRANMAIDVQVAAALDGLVQDRIPDMQTIKVLLSFHASVHYENHRPLVTAGKTFNKTLLILLLGHSRDASAPSVVFDALMKTDSFWGKRDAFAILTLLLENGATGIAVDDALIKAVTDNQPDTRHFEVTLLQHGASIDHKDGEALQIATERGEAALVRRMLEMKPTSETVSMAFPYAYVCKLPEANALAVIDSFVELSTEELYPGFMHPEIPEPPVFLSVKHYPNNVEILAATLKAGFDIDQVMSSENGRYTALYWSLVQGKKIGDDVVEFLIRQGADLKTHTVPLLHLAIDDGRHGIIQCLIEEGVDIDLPDENDISPLVLATQKNDITSMQALLAASASANDGSLHDAARMANADAIKLLLTHGHDPNFPCVRFEGRPPLFELCLNGPAHLKRIQATTQEKEQMVEKAIQALISGGAFTQDQLPQAGQRSLLFHALDSSNPYLMTKAFLKCRQYTHINMEFNLFTDGEYTYSPTKYVEKGKCRGDKTQTQSLIKLLKDCQAIDRYWKNEGPQPPDYENAPPHIVKAEEERKEAERRKRQEEEELRRRIEREQRELAEARRKLALEEEAAQAKAKREELAFRQRQAQEARIHAANIAKENDRLKLKEAKDAHALRQAASMSKLRNDENEAEHRRRLKLIGERKSLAASQEALHWAYNRGLEQGGAAPIGPGGRKALGMSAHRSNLDLGRRLQIEGARIEEIDE</sequence>
<gene>
    <name evidence="6" type="ORF">L207DRAFT_590496</name>
</gene>
<dbReference type="SMART" id="SM00248">
    <property type="entry name" value="ANK"/>
    <property type="match status" value="8"/>
</dbReference>
<dbReference type="STRING" id="1149755.A0A2J6R2R1"/>
<feature type="coiled-coil region" evidence="4">
    <location>
        <begin position="1356"/>
        <end position="1417"/>
    </location>
</feature>
<feature type="compositionally biased region" description="Polar residues" evidence="5">
    <location>
        <begin position="90"/>
        <end position="106"/>
    </location>
</feature>
<organism evidence="6 7">
    <name type="scientific">Hyaloscypha variabilis (strain UAMH 11265 / GT02V1 / F)</name>
    <name type="common">Meliniomyces variabilis</name>
    <dbReference type="NCBI Taxonomy" id="1149755"/>
    <lineage>
        <taxon>Eukaryota</taxon>
        <taxon>Fungi</taxon>
        <taxon>Dikarya</taxon>
        <taxon>Ascomycota</taxon>
        <taxon>Pezizomycotina</taxon>
        <taxon>Leotiomycetes</taxon>
        <taxon>Helotiales</taxon>
        <taxon>Hyaloscyphaceae</taxon>
        <taxon>Hyaloscypha</taxon>
        <taxon>Hyaloscypha variabilis</taxon>
    </lineage>
</organism>
<feature type="compositionally biased region" description="Polar residues" evidence="5">
    <location>
        <begin position="166"/>
        <end position="175"/>
    </location>
</feature>
<keyword evidence="4" id="KW-0175">Coiled coil</keyword>
<feature type="region of interest" description="Disordered" evidence="5">
    <location>
        <begin position="139"/>
        <end position="294"/>
    </location>
</feature>
<protein>
    <submittedName>
        <fullName evidence="6">Uncharacterized protein</fullName>
    </submittedName>
</protein>
<dbReference type="SUPFAM" id="SSF48403">
    <property type="entry name" value="Ankyrin repeat"/>
    <property type="match status" value="4"/>
</dbReference>
<dbReference type="PROSITE" id="PS50088">
    <property type="entry name" value="ANK_REPEAT"/>
    <property type="match status" value="1"/>
</dbReference>
<evidence type="ECO:0000256" key="3">
    <source>
        <dbReference type="PROSITE-ProRule" id="PRU00023"/>
    </source>
</evidence>
<feature type="region of interest" description="Disordered" evidence="5">
    <location>
        <begin position="1"/>
        <end position="122"/>
    </location>
</feature>
<dbReference type="Gene3D" id="1.25.40.20">
    <property type="entry name" value="Ankyrin repeat-containing domain"/>
    <property type="match status" value="3"/>
</dbReference>
<dbReference type="PANTHER" id="PTHR24123">
    <property type="entry name" value="ANKYRIN REPEAT-CONTAINING"/>
    <property type="match status" value="1"/>
</dbReference>
<dbReference type="EMBL" id="KZ613958">
    <property type="protein sequence ID" value="PMD32806.1"/>
    <property type="molecule type" value="Genomic_DNA"/>
</dbReference>
<dbReference type="PANTHER" id="PTHR24123:SF33">
    <property type="entry name" value="PROTEIN HOS4"/>
    <property type="match status" value="1"/>
</dbReference>
<keyword evidence="7" id="KW-1185">Reference proteome</keyword>
<name>A0A2J6R2R1_HYAVF</name>
<evidence type="ECO:0000313" key="6">
    <source>
        <dbReference type="EMBL" id="PMD32806.1"/>
    </source>
</evidence>
<dbReference type="InterPro" id="IPR036770">
    <property type="entry name" value="Ankyrin_rpt-contain_sf"/>
</dbReference>
<feature type="compositionally biased region" description="Polar residues" evidence="5">
    <location>
        <begin position="221"/>
        <end position="232"/>
    </location>
</feature>
<dbReference type="InterPro" id="IPR051165">
    <property type="entry name" value="Multifunctional_ANK_Repeat"/>
</dbReference>
<feature type="compositionally biased region" description="Basic and acidic residues" evidence="5">
    <location>
        <begin position="205"/>
        <end position="218"/>
    </location>
</feature>
<keyword evidence="1" id="KW-0677">Repeat</keyword>
<accession>A0A2J6R2R1</accession>
<reference evidence="6 7" key="1">
    <citation type="submission" date="2016-04" db="EMBL/GenBank/DDBJ databases">
        <title>A degradative enzymes factory behind the ericoid mycorrhizal symbiosis.</title>
        <authorList>
            <consortium name="DOE Joint Genome Institute"/>
            <person name="Martino E."/>
            <person name="Morin E."/>
            <person name="Grelet G."/>
            <person name="Kuo A."/>
            <person name="Kohler A."/>
            <person name="Daghino S."/>
            <person name="Barry K."/>
            <person name="Choi C."/>
            <person name="Cichocki N."/>
            <person name="Clum A."/>
            <person name="Copeland A."/>
            <person name="Hainaut M."/>
            <person name="Haridas S."/>
            <person name="Labutti K."/>
            <person name="Lindquist E."/>
            <person name="Lipzen A."/>
            <person name="Khouja H.-R."/>
            <person name="Murat C."/>
            <person name="Ohm R."/>
            <person name="Olson A."/>
            <person name="Spatafora J."/>
            <person name="Veneault-Fourrey C."/>
            <person name="Henrissat B."/>
            <person name="Grigoriev I."/>
            <person name="Martin F."/>
            <person name="Perotto S."/>
        </authorList>
    </citation>
    <scope>NUCLEOTIDE SEQUENCE [LARGE SCALE GENOMIC DNA]</scope>
    <source>
        <strain evidence="6 7">F</strain>
    </source>
</reference>
<evidence type="ECO:0000256" key="5">
    <source>
        <dbReference type="SAM" id="MobiDB-lite"/>
    </source>
</evidence>
<feature type="compositionally biased region" description="Polar residues" evidence="5">
    <location>
        <begin position="239"/>
        <end position="256"/>
    </location>
</feature>
<feature type="compositionally biased region" description="Polar residues" evidence="5">
    <location>
        <begin position="113"/>
        <end position="122"/>
    </location>
</feature>
<dbReference type="InterPro" id="IPR002110">
    <property type="entry name" value="Ankyrin_rpt"/>
</dbReference>
<evidence type="ECO:0000313" key="7">
    <source>
        <dbReference type="Proteomes" id="UP000235786"/>
    </source>
</evidence>
<feature type="compositionally biased region" description="Basic and acidic residues" evidence="5">
    <location>
        <begin position="262"/>
        <end position="294"/>
    </location>
</feature>
<evidence type="ECO:0000256" key="4">
    <source>
        <dbReference type="SAM" id="Coils"/>
    </source>
</evidence>
<dbReference type="OrthoDB" id="194358at2759"/>
<dbReference type="Proteomes" id="UP000235786">
    <property type="component" value="Unassembled WGS sequence"/>
</dbReference>
<feature type="repeat" description="ANK" evidence="3">
    <location>
        <begin position="1118"/>
        <end position="1145"/>
    </location>
</feature>
<evidence type="ECO:0000256" key="1">
    <source>
        <dbReference type="ARBA" id="ARBA00022737"/>
    </source>
</evidence>